<keyword evidence="1" id="KW-0479">Metal-binding</keyword>
<dbReference type="Proteomes" id="UP000177943">
    <property type="component" value="Unassembled WGS sequence"/>
</dbReference>
<sequence>MTLDTKKLKAALEEEQAKLEKELQTVGRINPRNPKDWEPVQGEIDALPSDSNEVADTIEEYEENTAILKELEIRFNEVKEALKKIEVGTYGTCEVCGAKIEDDRLTANPAAKTCKVHMK</sequence>
<dbReference type="AlphaFoldDB" id="A0A1G2MUE7"/>
<dbReference type="GO" id="GO:0008270">
    <property type="term" value="F:zinc ion binding"/>
    <property type="evidence" value="ECO:0007669"/>
    <property type="project" value="UniProtKB-KW"/>
</dbReference>
<evidence type="ECO:0000256" key="1">
    <source>
        <dbReference type="ARBA" id="ARBA00022723"/>
    </source>
</evidence>
<accession>A0A1G2MUE7</accession>
<proteinExistence type="predicted"/>
<dbReference type="PANTHER" id="PTHR33823:SF4">
    <property type="entry name" value="GENERAL STRESS PROTEIN 16O"/>
    <property type="match status" value="1"/>
</dbReference>
<keyword evidence="2" id="KW-0863">Zinc-finger</keyword>
<name>A0A1G2MUE7_9BACT</name>
<comment type="caution">
    <text evidence="7">The sequence shown here is derived from an EMBL/GenBank/DDBJ whole genome shotgun (WGS) entry which is preliminary data.</text>
</comment>
<evidence type="ECO:0000313" key="8">
    <source>
        <dbReference type="Proteomes" id="UP000177943"/>
    </source>
</evidence>
<feature type="coiled-coil region" evidence="5">
    <location>
        <begin position="2"/>
        <end position="29"/>
    </location>
</feature>
<dbReference type="PROSITE" id="PS51128">
    <property type="entry name" value="ZF_DKSA_2"/>
    <property type="match status" value="1"/>
</dbReference>
<feature type="zinc finger region" description="dksA C4-type" evidence="4">
    <location>
        <begin position="93"/>
        <end position="117"/>
    </location>
</feature>
<evidence type="ECO:0000256" key="4">
    <source>
        <dbReference type="PROSITE-ProRule" id="PRU00510"/>
    </source>
</evidence>
<dbReference type="InterPro" id="IPR000962">
    <property type="entry name" value="Znf_DskA_TraR"/>
</dbReference>
<dbReference type="SUPFAM" id="SSF75712">
    <property type="entry name" value="Rad50 coiled-coil Zn hook"/>
    <property type="match status" value="1"/>
</dbReference>
<reference evidence="7 8" key="1">
    <citation type="journal article" date="2016" name="Nat. Commun.">
        <title>Thousands of microbial genomes shed light on interconnected biogeochemical processes in an aquifer system.</title>
        <authorList>
            <person name="Anantharaman K."/>
            <person name="Brown C.T."/>
            <person name="Hug L.A."/>
            <person name="Sharon I."/>
            <person name="Castelle C.J."/>
            <person name="Probst A.J."/>
            <person name="Thomas B.C."/>
            <person name="Singh A."/>
            <person name="Wilkins M.J."/>
            <person name="Karaoz U."/>
            <person name="Brodie E.L."/>
            <person name="Williams K.H."/>
            <person name="Hubbard S.S."/>
            <person name="Banfield J.F."/>
        </authorList>
    </citation>
    <scope>NUCLEOTIDE SEQUENCE [LARGE SCALE GENOMIC DNA]</scope>
</reference>
<keyword evidence="3" id="KW-0862">Zinc</keyword>
<evidence type="ECO:0000256" key="3">
    <source>
        <dbReference type="ARBA" id="ARBA00022833"/>
    </source>
</evidence>
<dbReference type="PANTHER" id="PTHR33823">
    <property type="entry name" value="RNA POLYMERASE-BINDING TRANSCRIPTION FACTOR DKSA-RELATED"/>
    <property type="match status" value="1"/>
</dbReference>
<feature type="coiled-coil region" evidence="5">
    <location>
        <begin position="61"/>
        <end position="88"/>
    </location>
</feature>
<dbReference type="Pfam" id="PF01258">
    <property type="entry name" value="zf-dskA_traR"/>
    <property type="match status" value="1"/>
</dbReference>
<evidence type="ECO:0000313" key="7">
    <source>
        <dbReference type="EMBL" id="OHA26879.1"/>
    </source>
</evidence>
<evidence type="ECO:0000256" key="5">
    <source>
        <dbReference type="SAM" id="Coils"/>
    </source>
</evidence>
<evidence type="ECO:0000259" key="6">
    <source>
        <dbReference type="Pfam" id="PF01258"/>
    </source>
</evidence>
<protein>
    <recommendedName>
        <fullName evidence="6">Zinc finger DksA/TraR C4-type domain-containing protein</fullName>
    </recommendedName>
</protein>
<keyword evidence="5" id="KW-0175">Coiled coil</keyword>
<gene>
    <name evidence="7" type="ORF">A3D56_04240</name>
</gene>
<dbReference type="EMBL" id="MHRP01000025">
    <property type="protein sequence ID" value="OHA26879.1"/>
    <property type="molecule type" value="Genomic_DNA"/>
</dbReference>
<dbReference type="Gene3D" id="1.20.120.910">
    <property type="entry name" value="DksA, coiled-coil domain"/>
    <property type="match status" value="1"/>
</dbReference>
<evidence type="ECO:0000256" key="2">
    <source>
        <dbReference type="ARBA" id="ARBA00022771"/>
    </source>
</evidence>
<feature type="domain" description="Zinc finger DksA/TraR C4-type" evidence="6">
    <location>
        <begin position="88"/>
        <end position="115"/>
    </location>
</feature>
<organism evidence="7 8">
    <name type="scientific">Candidatus Taylorbacteria bacterium RIFCSPHIGHO2_02_FULL_45_35</name>
    <dbReference type="NCBI Taxonomy" id="1802311"/>
    <lineage>
        <taxon>Bacteria</taxon>
        <taxon>Candidatus Tayloriibacteriota</taxon>
    </lineage>
</organism>